<dbReference type="Pfam" id="PF00303">
    <property type="entry name" value="Thymidylat_synt"/>
    <property type="match status" value="1"/>
</dbReference>
<accession>A0A162J5Z9</accession>
<evidence type="ECO:0000256" key="1">
    <source>
        <dbReference type="ARBA" id="ARBA00011947"/>
    </source>
</evidence>
<dbReference type="InterPro" id="IPR045097">
    <property type="entry name" value="Thymidate_synth/dCMP_Mease"/>
</dbReference>
<keyword evidence="4" id="KW-0963">Cytoplasm</keyword>
<comment type="caution">
    <text evidence="6">The sequence shown here is derived from an EMBL/GenBank/DDBJ whole genome shotgun (WGS) entry which is preliminary data.</text>
</comment>
<organism evidence="6 7">
    <name type="scientific">Fusobacterium necrophorum subsp. funduliforme</name>
    <dbReference type="NCBI Taxonomy" id="143387"/>
    <lineage>
        <taxon>Bacteria</taxon>
        <taxon>Fusobacteriati</taxon>
        <taxon>Fusobacteriota</taxon>
        <taxon>Fusobacteriia</taxon>
        <taxon>Fusobacteriales</taxon>
        <taxon>Fusobacteriaceae</taxon>
        <taxon>Fusobacterium</taxon>
    </lineage>
</organism>
<dbReference type="InterPro" id="IPR000398">
    <property type="entry name" value="Thymidylate_synthase"/>
</dbReference>
<dbReference type="GO" id="GO:0006235">
    <property type="term" value="P:dTTP biosynthetic process"/>
    <property type="evidence" value="ECO:0007669"/>
    <property type="project" value="UniProtKB-UniRule"/>
</dbReference>
<dbReference type="EMBL" id="LVEA01000001">
    <property type="protein sequence ID" value="KYL05197.1"/>
    <property type="molecule type" value="Genomic_DNA"/>
</dbReference>
<dbReference type="HAMAP" id="MF_00008">
    <property type="entry name" value="Thymidy_synth_bact"/>
    <property type="match status" value="1"/>
</dbReference>
<evidence type="ECO:0000256" key="3">
    <source>
        <dbReference type="ARBA" id="ARBA00022679"/>
    </source>
</evidence>
<evidence type="ECO:0000313" key="6">
    <source>
        <dbReference type="EMBL" id="KYL05197.1"/>
    </source>
</evidence>
<protein>
    <recommendedName>
        <fullName evidence="1 4">Thymidylate synthase</fullName>
        <shortName evidence="4">TS</shortName>
        <shortName evidence="4">TSase</shortName>
        <ecNumber evidence="1 4">2.1.1.45</ecNumber>
    </recommendedName>
</protein>
<comment type="subcellular location">
    <subcellularLocation>
        <location evidence="4">Cytoplasm</location>
    </subcellularLocation>
</comment>
<feature type="binding site" evidence="4">
    <location>
        <begin position="147"/>
        <end position="148"/>
    </location>
    <ligand>
        <name>dUMP</name>
        <dbReference type="ChEBI" id="CHEBI:246422"/>
        <note>ligand shared between dimeric partners</note>
    </ligand>
</feature>
<evidence type="ECO:0000313" key="7">
    <source>
        <dbReference type="Proteomes" id="UP000075816"/>
    </source>
</evidence>
<dbReference type="GO" id="GO:0006231">
    <property type="term" value="P:dTMP biosynthetic process"/>
    <property type="evidence" value="ECO:0007669"/>
    <property type="project" value="UniProtKB-UniRule"/>
</dbReference>
<dbReference type="NCBIfam" id="TIGR03284">
    <property type="entry name" value="thym_sym"/>
    <property type="match status" value="1"/>
</dbReference>
<dbReference type="SUPFAM" id="SSF55831">
    <property type="entry name" value="Thymidylate synthase/dCMP hydroxymethylase"/>
    <property type="match status" value="1"/>
</dbReference>
<comment type="subunit">
    <text evidence="4">Homodimer.</text>
</comment>
<feature type="binding site" description="in other chain" evidence="4">
    <location>
        <begin position="187"/>
        <end position="190"/>
    </location>
    <ligand>
        <name>dUMP</name>
        <dbReference type="ChEBI" id="CHEBI:246422"/>
        <note>ligand shared between dimeric partners</note>
    </ligand>
</feature>
<feature type="active site" description="Nucleophile" evidence="4">
    <location>
        <position position="167"/>
    </location>
</feature>
<sequence>MLQKNIYKNFDDCYKDVVNYICKNGTWITENVRTKYIDGTPATYKSVIGLQLEFEPTYKDGMPVALLPTTRKATPKSSIRELFWIWILRSNKVEDLRKLGCKYWNEFELEDGSIGRSYAYQMNKPMCGYPSQTDYVIGELKNNPNSRRTLTELWHVEDTPYMSLTPCVHLTQWSVIDGKLILSVRQRSADIALGTTANWFQYQVLHHLIAKECGLEVGNMIWTIDNAHIYDRHIDDLQKQVNRPTLEPPTIYIPKFKSIYDLKPDMIEVRNYKSHEPIKYEVAI</sequence>
<feature type="domain" description="Thymidylate synthase/dCMP hydroxymethylase" evidence="5">
    <location>
        <begin position="14"/>
        <end position="284"/>
    </location>
</feature>
<feature type="binding site" evidence="4">
    <location>
        <position position="283"/>
    </location>
    <ligand>
        <name>(6R)-5,10-methylene-5,6,7,8-tetrahydrofolate</name>
        <dbReference type="ChEBI" id="CHEBI:15636"/>
    </ligand>
</feature>
<dbReference type="CDD" id="cd00351">
    <property type="entry name" value="TS_Pyrimidine_HMase"/>
    <property type="match status" value="1"/>
</dbReference>
<gene>
    <name evidence="4" type="primary">thyA</name>
    <name evidence="6" type="ORF">A2J07_00245</name>
</gene>
<feature type="binding site" description="in other chain" evidence="4">
    <location>
        <position position="198"/>
    </location>
    <ligand>
        <name>dUMP</name>
        <dbReference type="ChEBI" id="CHEBI:246422"/>
        <note>ligand shared between dimeric partners</note>
    </ligand>
</feature>
<dbReference type="GO" id="GO:0005829">
    <property type="term" value="C:cytosol"/>
    <property type="evidence" value="ECO:0007669"/>
    <property type="project" value="TreeGrafter"/>
</dbReference>
<reference evidence="6 7" key="1">
    <citation type="submission" date="2016-03" db="EMBL/GenBank/DDBJ databases">
        <title>Comparative genomics of human isolates of Fusobacterium necrophorum.</title>
        <authorList>
            <person name="Jensen A."/>
            <person name="Bank S."/>
            <person name="Andersen P.S."/>
            <person name="Kristensen L.H."/>
            <person name="Prag J."/>
        </authorList>
    </citation>
    <scope>NUCLEOTIDE SEQUENCE [LARGE SCALE GENOMIC DNA]</scope>
    <source>
        <strain evidence="6 7">LS_1264</strain>
    </source>
</reference>
<keyword evidence="4" id="KW-0545">Nucleotide biosynthesis</keyword>
<dbReference type="InterPro" id="IPR023451">
    <property type="entry name" value="Thymidate_synth/dCMP_Mease_dom"/>
</dbReference>
<dbReference type="PANTHER" id="PTHR11548">
    <property type="entry name" value="THYMIDYLATE SYNTHASE 1"/>
    <property type="match status" value="1"/>
</dbReference>
<comment type="function">
    <text evidence="4">Catalyzes the reductive methylation of 2'-deoxyuridine-5'-monophosphate (dUMP) to 2'-deoxythymidine-5'-monophosphate (dTMP) while utilizing 5,10-methylenetetrahydrofolate (mTHF) as the methyl donor and reductant in the reaction, yielding dihydrofolate (DHF) as a by-product. This enzymatic reaction provides an intracellular de novo source of dTMP, an essential precursor for DNA biosynthesis.</text>
</comment>
<dbReference type="Proteomes" id="UP000075816">
    <property type="component" value="Unassembled WGS sequence"/>
</dbReference>
<dbReference type="UniPathway" id="UPA00575"/>
<evidence type="ECO:0000256" key="4">
    <source>
        <dbReference type="HAMAP-Rule" id="MF_00008"/>
    </source>
</evidence>
<dbReference type="Gene3D" id="3.30.572.10">
    <property type="entry name" value="Thymidylate synthase/dCMP hydroxymethylase domain"/>
    <property type="match status" value="1"/>
</dbReference>
<dbReference type="PANTHER" id="PTHR11548:SF1">
    <property type="entry name" value="THYMIDYLATE SYNTHASE 1"/>
    <property type="match status" value="1"/>
</dbReference>
<comment type="similarity">
    <text evidence="4">Belongs to the thymidylate synthase family. Bacterial-type ThyA subfamily.</text>
</comment>
<dbReference type="InterPro" id="IPR036926">
    <property type="entry name" value="Thymidate_synth/dCMP_Mease_sf"/>
</dbReference>
<keyword evidence="3 4" id="KW-0808">Transferase</keyword>
<dbReference type="RefSeq" id="WP_062680651.1">
    <property type="nucleotide sequence ID" value="NZ_LVEA01000001.1"/>
</dbReference>
<comment type="pathway">
    <text evidence="4">Pyrimidine metabolism; dTTP biosynthesis.</text>
</comment>
<feature type="binding site" evidence="4">
    <location>
        <position position="190"/>
    </location>
    <ligand>
        <name>(6R)-5,10-methylene-5,6,7,8-tetrahydrofolate</name>
        <dbReference type="ChEBI" id="CHEBI:15636"/>
    </ligand>
</feature>
<dbReference type="GO" id="GO:0032259">
    <property type="term" value="P:methylation"/>
    <property type="evidence" value="ECO:0007669"/>
    <property type="project" value="UniProtKB-KW"/>
</dbReference>
<dbReference type="EC" id="2.1.1.45" evidence="1 4"/>
<dbReference type="PRINTS" id="PR00108">
    <property type="entry name" value="THYMDSNTHASE"/>
</dbReference>
<comment type="catalytic activity">
    <reaction evidence="4">
        <text>dUMP + (6R)-5,10-methylene-5,6,7,8-tetrahydrofolate = 7,8-dihydrofolate + dTMP</text>
        <dbReference type="Rhea" id="RHEA:12104"/>
        <dbReference type="ChEBI" id="CHEBI:15636"/>
        <dbReference type="ChEBI" id="CHEBI:57451"/>
        <dbReference type="ChEBI" id="CHEBI:63528"/>
        <dbReference type="ChEBI" id="CHEBI:246422"/>
        <dbReference type="EC" id="2.1.1.45"/>
    </reaction>
</comment>
<dbReference type="AlphaFoldDB" id="A0A162J5Z9"/>
<feature type="binding site" description="in other chain" evidence="4">
    <location>
        <begin position="228"/>
        <end position="230"/>
    </location>
    <ligand>
        <name>dUMP</name>
        <dbReference type="ChEBI" id="CHEBI:246422"/>
        <note>ligand shared between dimeric partners</note>
    </ligand>
</feature>
<dbReference type="GO" id="GO:0004799">
    <property type="term" value="F:thymidylate synthase activity"/>
    <property type="evidence" value="ECO:0007669"/>
    <property type="project" value="UniProtKB-UniRule"/>
</dbReference>
<name>A0A162J5Z9_9FUSO</name>
<comment type="caution">
    <text evidence="4">Lacks conserved residue(s) required for the propagation of feature annotation.</text>
</comment>
<keyword evidence="2 4" id="KW-0489">Methyltransferase</keyword>
<evidence type="ECO:0000256" key="2">
    <source>
        <dbReference type="ARBA" id="ARBA00022603"/>
    </source>
</evidence>
<proteinExistence type="inferred from homology"/>
<evidence type="ECO:0000259" key="5">
    <source>
        <dbReference type="Pfam" id="PF00303"/>
    </source>
</evidence>